<dbReference type="KEGG" id="mpk:VL20_2271"/>
<dbReference type="PATRIC" id="fig|1638788.3.peg.2286"/>
<sequence>MNPKIDQTQAGSNFDKICDRVISTRQPIEITREGGESISLILTAELNSLIETAYLFSSHENAVRLLDALQRAKARTNQPQTLENLCQELGIDKEEKVSA</sequence>
<dbReference type="SUPFAM" id="SSF143120">
    <property type="entry name" value="YefM-like"/>
    <property type="match status" value="1"/>
</dbReference>
<dbReference type="RefSeq" id="WP_002761387.1">
    <property type="nucleotide sequence ID" value="NZ_CP011339.1"/>
</dbReference>
<dbReference type="AlphaFoldDB" id="A0A0K1RZP9"/>
<dbReference type="Pfam" id="PF02604">
    <property type="entry name" value="PhdYeFM_antitox"/>
    <property type="match status" value="1"/>
</dbReference>
<comment type="similarity">
    <text evidence="1 2">Belongs to the phD/YefM antitoxin family.</text>
</comment>
<reference evidence="3 4" key="1">
    <citation type="journal article" date="2016" name="Stand. Genomic Sci.">
        <title>Complete genome sequence and genomic characterization of Microcystis panniformis FACHB 1757 by third-generation sequencing.</title>
        <authorList>
            <person name="Zhang J.Y."/>
            <person name="Guan R."/>
            <person name="Zhang H.J."/>
            <person name="Li H."/>
            <person name="Xiao P."/>
            <person name="Yu G.L."/>
            <person name="Du L."/>
            <person name="Cao D.M."/>
            <person name="Zhu B.C."/>
            <person name="Li R.H."/>
            <person name="Lu Z.H."/>
        </authorList>
    </citation>
    <scope>NUCLEOTIDE SEQUENCE [LARGE SCALE GENOMIC DNA]</scope>
    <source>
        <strain evidence="3 4">FACHB-1757</strain>
    </source>
</reference>
<organism evidence="3 4">
    <name type="scientific">Microcystis panniformis FACHB-1757</name>
    <dbReference type="NCBI Taxonomy" id="1638788"/>
    <lineage>
        <taxon>Bacteria</taxon>
        <taxon>Bacillati</taxon>
        <taxon>Cyanobacteriota</taxon>
        <taxon>Cyanophyceae</taxon>
        <taxon>Oscillatoriophycideae</taxon>
        <taxon>Chroococcales</taxon>
        <taxon>Microcystaceae</taxon>
        <taxon>Microcystis</taxon>
    </lineage>
</organism>
<comment type="function">
    <text evidence="2">Antitoxin component of a type II toxin-antitoxin (TA) system.</text>
</comment>
<dbReference type="Proteomes" id="UP000068167">
    <property type="component" value="Chromosome"/>
</dbReference>
<keyword evidence="4" id="KW-1185">Reference proteome</keyword>
<evidence type="ECO:0000313" key="3">
    <source>
        <dbReference type="EMBL" id="AKV67374.1"/>
    </source>
</evidence>
<dbReference type="Gene3D" id="1.10.1220.170">
    <property type="match status" value="1"/>
</dbReference>
<evidence type="ECO:0000313" key="4">
    <source>
        <dbReference type="Proteomes" id="UP000068167"/>
    </source>
</evidence>
<protein>
    <recommendedName>
        <fullName evidence="2">Antitoxin</fullName>
    </recommendedName>
</protein>
<accession>A0A0K1RZP9</accession>
<evidence type="ECO:0000256" key="1">
    <source>
        <dbReference type="ARBA" id="ARBA00009981"/>
    </source>
</evidence>
<dbReference type="EMBL" id="CP011339">
    <property type="protein sequence ID" value="AKV67374.1"/>
    <property type="molecule type" value="Genomic_DNA"/>
</dbReference>
<dbReference type="Gene3D" id="3.40.1620.10">
    <property type="entry name" value="YefM-like domain"/>
    <property type="match status" value="1"/>
</dbReference>
<evidence type="ECO:0000256" key="2">
    <source>
        <dbReference type="RuleBase" id="RU362080"/>
    </source>
</evidence>
<proteinExistence type="inferred from homology"/>
<dbReference type="InterPro" id="IPR006442">
    <property type="entry name" value="Antitoxin_Phd/YefM"/>
</dbReference>
<gene>
    <name evidence="3" type="ORF">VL20_2271</name>
</gene>
<dbReference type="InterPro" id="IPR036165">
    <property type="entry name" value="YefM-like_sf"/>
</dbReference>
<name>A0A0K1RZP9_9CHRO</name>